<comment type="caution">
    <text evidence="1">The sequence shown here is derived from an EMBL/GenBank/DDBJ whole genome shotgun (WGS) entry which is preliminary data.</text>
</comment>
<name>A0ABW3NYB3_9SPHN</name>
<dbReference type="EMBL" id="JBHTLS010000086">
    <property type="protein sequence ID" value="MFD1104258.1"/>
    <property type="molecule type" value="Genomic_DNA"/>
</dbReference>
<evidence type="ECO:0000313" key="1">
    <source>
        <dbReference type="EMBL" id="MFD1104258.1"/>
    </source>
</evidence>
<gene>
    <name evidence="1" type="ORF">ACFQ24_05090</name>
</gene>
<keyword evidence="2" id="KW-1185">Reference proteome</keyword>
<dbReference type="RefSeq" id="WP_380909460.1">
    <property type="nucleotide sequence ID" value="NZ_JBHTLS010000086.1"/>
</dbReference>
<sequence>MKSRTVIEFYATRKVGVAASFLIRVETDAPVPPDGALINIKGEDYLVLSTNYSIDQPGEPFPEVVYRRNVFMRLDDAE</sequence>
<reference evidence="2" key="1">
    <citation type="journal article" date="2019" name="Int. J. Syst. Evol. Microbiol.">
        <title>The Global Catalogue of Microorganisms (GCM) 10K type strain sequencing project: providing services to taxonomists for standard genome sequencing and annotation.</title>
        <authorList>
            <consortium name="The Broad Institute Genomics Platform"/>
            <consortium name="The Broad Institute Genome Sequencing Center for Infectious Disease"/>
            <person name="Wu L."/>
            <person name="Ma J."/>
        </authorList>
    </citation>
    <scope>NUCLEOTIDE SEQUENCE [LARGE SCALE GENOMIC DNA]</scope>
    <source>
        <strain evidence="2">CCUG 54329</strain>
    </source>
</reference>
<dbReference type="Proteomes" id="UP001597203">
    <property type="component" value="Unassembled WGS sequence"/>
</dbReference>
<organism evidence="1 2">
    <name type="scientific">Sphingobium olei</name>
    <dbReference type="NCBI Taxonomy" id="420955"/>
    <lineage>
        <taxon>Bacteria</taxon>
        <taxon>Pseudomonadati</taxon>
        <taxon>Pseudomonadota</taxon>
        <taxon>Alphaproteobacteria</taxon>
        <taxon>Sphingomonadales</taxon>
        <taxon>Sphingomonadaceae</taxon>
        <taxon>Sphingobium</taxon>
    </lineage>
</organism>
<protein>
    <submittedName>
        <fullName evidence="1">Uncharacterized protein</fullName>
    </submittedName>
</protein>
<evidence type="ECO:0000313" key="2">
    <source>
        <dbReference type="Proteomes" id="UP001597203"/>
    </source>
</evidence>
<proteinExistence type="predicted"/>
<accession>A0ABW3NYB3</accession>